<dbReference type="InterPro" id="IPR029001">
    <property type="entry name" value="ITPase-like_fam"/>
</dbReference>
<evidence type="ECO:0000256" key="2">
    <source>
        <dbReference type="ARBA" id="ARBA00022801"/>
    </source>
</evidence>
<dbReference type="AlphaFoldDB" id="A0A0C2WB99"/>
<dbReference type="OrthoDB" id="9807767at2"/>
<dbReference type="CDD" id="cd00555">
    <property type="entry name" value="Maf"/>
    <property type="match status" value="1"/>
</dbReference>
<accession>A0A0C2WB99</accession>
<keyword evidence="2 3" id="KW-0378">Hydrolase</keyword>
<dbReference type="PANTHER" id="PTHR43213:SF5">
    <property type="entry name" value="BIFUNCTIONAL DTTP_UTP PYROPHOSPHATASE_METHYLTRANSFERASE PROTEIN-RELATED"/>
    <property type="match status" value="1"/>
</dbReference>
<feature type="site" description="Important for substrate specificity" evidence="3">
    <location>
        <position position="11"/>
    </location>
</feature>
<dbReference type="NCBIfam" id="TIGR00172">
    <property type="entry name" value="maf"/>
    <property type="match status" value="1"/>
</dbReference>
<sequence>MTIILASQSPRRKELMNMLPYPFTVYPSTFDESTITDQNPETAVLKIAEGKAAEVAKEFPDSIVIGSDTIVFYEQILGKPKSAEEARDMLSRLSGKTHTVYTGVVLIKNGVKTSFTERTDVTFWELSEKEISDYIETTDPFDKAGAYGIQSGGALFVKSITGDYYAVVGLPLSRLNKELALLT</sequence>
<protein>
    <recommendedName>
        <fullName evidence="3">dTTP/UTP pyrophosphatase</fullName>
        <shortName evidence="3">dTTPase/UTPase</shortName>
        <ecNumber evidence="3">3.6.1.9</ecNumber>
    </recommendedName>
    <alternativeName>
        <fullName evidence="3">Nucleoside triphosphate pyrophosphatase</fullName>
    </alternativeName>
    <alternativeName>
        <fullName evidence="3">Nucleotide pyrophosphatase</fullName>
        <shortName evidence="3">Nucleotide PPase</shortName>
    </alternativeName>
</protein>
<comment type="similarity">
    <text evidence="3">Belongs to the Maf family. YhdE subfamily.</text>
</comment>
<dbReference type="GO" id="GO:0036218">
    <property type="term" value="F:dTTP diphosphatase activity"/>
    <property type="evidence" value="ECO:0007669"/>
    <property type="project" value="RHEA"/>
</dbReference>
<dbReference type="PATRIC" id="fig|135826.4.peg.318"/>
<comment type="function">
    <text evidence="3">Nucleoside triphosphate pyrophosphatase that hydrolyzes dTTP and UTP. May have a dual role in cell division arrest and in preventing the incorporation of modified nucleotides into cellular nucleic acids.</text>
</comment>
<dbReference type="HAMAP" id="MF_00528">
    <property type="entry name" value="Maf"/>
    <property type="match status" value="1"/>
</dbReference>
<evidence type="ECO:0000313" key="5">
    <source>
        <dbReference type="Proteomes" id="UP000031950"/>
    </source>
</evidence>
<feature type="site" description="Important for substrate specificity" evidence="3">
    <location>
        <position position="150"/>
    </location>
</feature>
<comment type="caution">
    <text evidence="4">The sequence shown here is derived from an EMBL/GenBank/DDBJ whole genome shotgun (WGS) entry which is preliminary data.</text>
</comment>
<feature type="active site" description="Proton acceptor" evidence="3">
    <location>
        <position position="68"/>
    </location>
</feature>
<dbReference type="STRING" id="135826.KP77_03140"/>
<organism evidence="4 5">
    <name type="scientific">Jeotgalibacillus alimentarius</name>
    <dbReference type="NCBI Taxonomy" id="135826"/>
    <lineage>
        <taxon>Bacteria</taxon>
        <taxon>Bacillati</taxon>
        <taxon>Bacillota</taxon>
        <taxon>Bacilli</taxon>
        <taxon>Bacillales</taxon>
        <taxon>Caryophanaceae</taxon>
        <taxon>Jeotgalibacillus</taxon>
    </lineage>
</organism>
<dbReference type="Gene3D" id="3.90.950.10">
    <property type="match status" value="1"/>
</dbReference>
<name>A0A0C2WB99_9BACL</name>
<dbReference type="GO" id="GO:0005737">
    <property type="term" value="C:cytoplasm"/>
    <property type="evidence" value="ECO:0007669"/>
    <property type="project" value="UniProtKB-SubCell"/>
</dbReference>
<evidence type="ECO:0000256" key="1">
    <source>
        <dbReference type="ARBA" id="ARBA00001968"/>
    </source>
</evidence>
<dbReference type="EC" id="3.6.1.9" evidence="3"/>
<dbReference type="PANTHER" id="PTHR43213">
    <property type="entry name" value="BIFUNCTIONAL DTTP/UTP PYROPHOSPHATASE/METHYLTRANSFERASE PROTEIN-RELATED"/>
    <property type="match status" value="1"/>
</dbReference>
<dbReference type="PIRSF" id="PIRSF006305">
    <property type="entry name" value="Maf"/>
    <property type="match status" value="1"/>
</dbReference>
<dbReference type="Proteomes" id="UP000031950">
    <property type="component" value="Unassembled WGS sequence"/>
</dbReference>
<comment type="cofactor">
    <cofactor evidence="1 3">
        <name>a divalent metal cation</name>
        <dbReference type="ChEBI" id="CHEBI:60240"/>
    </cofactor>
</comment>
<dbReference type="SUPFAM" id="SSF52972">
    <property type="entry name" value="ITPase-like"/>
    <property type="match status" value="1"/>
</dbReference>
<dbReference type="InterPro" id="IPR003697">
    <property type="entry name" value="Maf-like"/>
</dbReference>
<keyword evidence="5" id="KW-1185">Reference proteome</keyword>
<comment type="subcellular location">
    <subcellularLocation>
        <location evidence="3">Cytoplasm</location>
    </subcellularLocation>
</comment>
<gene>
    <name evidence="4" type="ORF">KP77_03140</name>
</gene>
<dbReference type="GO" id="GO:0036221">
    <property type="term" value="F:UTP diphosphatase activity"/>
    <property type="evidence" value="ECO:0007669"/>
    <property type="project" value="RHEA"/>
</dbReference>
<comment type="catalytic activity">
    <reaction evidence="3">
        <text>UTP + H2O = UMP + diphosphate + H(+)</text>
        <dbReference type="Rhea" id="RHEA:29395"/>
        <dbReference type="ChEBI" id="CHEBI:15377"/>
        <dbReference type="ChEBI" id="CHEBI:15378"/>
        <dbReference type="ChEBI" id="CHEBI:33019"/>
        <dbReference type="ChEBI" id="CHEBI:46398"/>
        <dbReference type="ChEBI" id="CHEBI:57865"/>
        <dbReference type="EC" id="3.6.1.9"/>
    </reaction>
</comment>
<keyword evidence="3" id="KW-0963">Cytoplasm</keyword>
<dbReference type="GO" id="GO:0009117">
    <property type="term" value="P:nucleotide metabolic process"/>
    <property type="evidence" value="ECO:0007669"/>
    <property type="project" value="UniProtKB-KW"/>
</dbReference>
<comment type="caution">
    <text evidence="3">Lacks conserved residue(s) required for the propagation of feature annotation.</text>
</comment>
<evidence type="ECO:0000256" key="3">
    <source>
        <dbReference type="HAMAP-Rule" id="MF_00528"/>
    </source>
</evidence>
<feature type="site" description="Important for substrate specificity" evidence="3">
    <location>
        <position position="69"/>
    </location>
</feature>
<dbReference type="Pfam" id="PF02545">
    <property type="entry name" value="Maf"/>
    <property type="match status" value="1"/>
</dbReference>
<comment type="catalytic activity">
    <reaction evidence="3">
        <text>dTTP + H2O = dTMP + diphosphate + H(+)</text>
        <dbReference type="Rhea" id="RHEA:28534"/>
        <dbReference type="ChEBI" id="CHEBI:15377"/>
        <dbReference type="ChEBI" id="CHEBI:15378"/>
        <dbReference type="ChEBI" id="CHEBI:33019"/>
        <dbReference type="ChEBI" id="CHEBI:37568"/>
        <dbReference type="ChEBI" id="CHEBI:63528"/>
        <dbReference type="EC" id="3.6.1.9"/>
    </reaction>
</comment>
<reference evidence="4 5" key="1">
    <citation type="submission" date="2015-01" db="EMBL/GenBank/DDBJ databases">
        <title>Genome sequence of Jeotgalibacillus alimentarius.</title>
        <authorList>
            <person name="Goh K.M."/>
            <person name="Chan K.-G."/>
            <person name="Yaakop A.S."/>
            <person name="Ee R."/>
            <person name="Gan H.M."/>
            <person name="Chan C.S."/>
        </authorList>
    </citation>
    <scope>NUCLEOTIDE SEQUENCE [LARGE SCALE GENOMIC DNA]</scope>
    <source>
        <strain evidence="4 5">YKJ-13</strain>
    </source>
</reference>
<evidence type="ECO:0000313" key="4">
    <source>
        <dbReference type="EMBL" id="KIL53338.1"/>
    </source>
</evidence>
<dbReference type="EMBL" id="JXRQ01000008">
    <property type="protein sequence ID" value="KIL53338.1"/>
    <property type="molecule type" value="Genomic_DNA"/>
</dbReference>
<keyword evidence="3" id="KW-0546">Nucleotide metabolism</keyword>
<proteinExistence type="inferred from homology"/>